<dbReference type="CDD" id="cd09281">
    <property type="entry name" value="UPF0066"/>
    <property type="match status" value="1"/>
</dbReference>
<comment type="similarity">
    <text evidence="2">Belongs to the tRNA methyltransferase O family.</text>
</comment>
<dbReference type="InterPro" id="IPR036414">
    <property type="entry name" value="YaeB_N_sf"/>
</dbReference>
<proteinExistence type="evidence at transcript level"/>
<evidence type="ECO:0000256" key="1">
    <source>
        <dbReference type="ARBA" id="ARBA00022691"/>
    </source>
</evidence>
<dbReference type="InterPro" id="IPR040372">
    <property type="entry name" value="YaeB-like"/>
</dbReference>
<dbReference type="AlphaFoldDB" id="A0A0K8TLD0"/>
<dbReference type="EMBL" id="GDAI01002446">
    <property type="protein sequence ID" value="JAI15157.1"/>
    <property type="molecule type" value="mRNA"/>
</dbReference>
<feature type="non-terminal residue" evidence="4">
    <location>
        <position position="1"/>
    </location>
</feature>
<feature type="domain" description="TsaA-like" evidence="3">
    <location>
        <begin position="72"/>
        <end position="209"/>
    </location>
</feature>
<dbReference type="Gene3D" id="3.30.2310.10">
    <property type="entry name" value="YaeB-like"/>
    <property type="match status" value="1"/>
</dbReference>
<protein>
    <submittedName>
        <fullName evidence="4">Hipothetical protein</fullName>
    </submittedName>
</protein>
<evidence type="ECO:0000259" key="3">
    <source>
        <dbReference type="PROSITE" id="PS51668"/>
    </source>
</evidence>
<sequence>DYLRNQLSIARNEIHNLRQQMKCLSHNLSKDCEKIKQKINNFRCEGCRKQAESNDDRTIGEESESSTKQITLSYIGYIKTPFIKKRAVPRQSSISPSVSGCIELNSEIFNNPEHSLEGLSDFSHIWVLYHFHKNNIHTKAKVAPPRLGGAKVGVFSTRSPHRPSPIGLSLVALEKIENSVIYFRGADMVNGTPVLDIKPFIPRYDTPGIIYDSVPMADNFSSSSREEPDGEESDLKSLGACASTLTGFGSSTAVKVPPWIVSDHSLVVTFNSKAESQILEMNIDKEVIANVLQSDPRSVYLRTKYASQIFTFQLGAFTVTCKFDDVNAMVTVVQVRKTANVQDEPLDVRSST</sequence>
<dbReference type="NCBIfam" id="TIGR00104">
    <property type="entry name" value="tRNA_TsaA"/>
    <property type="match status" value="1"/>
</dbReference>
<dbReference type="SUPFAM" id="SSF118196">
    <property type="entry name" value="YaeB-like"/>
    <property type="match status" value="1"/>
</dbReference>
<evidence type="ECO:0000313" key="4">
    <source>
        <dbReference type="EMBL" id="JAI15157.1"/>
    </source>
</evidence>
<evidence type="ECO:0000256" key="2">
    <source>
        <dbReference type="ARBA" id="ARBA00033753"/>
    </source>
</evidence>
<organism evidence="4">
    <name type="scientific">Tabanus bromius</name>
    <name type="common">Band-eyed brown horse fly</name>
    <dbReference type="NCBI Taxonomy" id="304241"/>
    <lineage>
        <taxon>Eukaryota</taxon>
        <taxon>Metazoa</taxon>
        <taxon>Ecdysozoa</taxon>
        <taxon>Arthropoda</taxon>
        <taxon>Hexapoda</taxon>
        <taxon>Insecta</taxon>
        <taxon>Pterygota</taxon>
        <taxon>Neoptera</taxon>
        <taxon>Endopterygota</taxon>
        <taxon>Diptera</taxon>
        <taxon>Brachycera</taxon>
        <taxon>Tabanomorpha</taxon>
        <taxon>Tabanoidea</taxon>
        <taxon>Tabanidae</taxon>
        <taxon>Tabanus</taxon>
    </lineage>
</organism>
<dbReference type="PANTHER" id="PTHR12818">
    <property type="entry name" value="TRNA (ADENINE(37)-N6)-METHYLTRANSFERASE"/>
    <property type="match status" value="1"/>
</dbReference>
<dbReference type="Pfam" id="PF01980">
    <property type="entry name" value="TrmO_N"/>
    <property type="match status" value="1"/>
</dbReference>
<dbReference type="InterPro" id="IPR023370">
    <property type="entry name" value="TrmO-like_N"/>
</dbReference>
<dbReference type="PANTHER" id="PTHR12818:SF0">
    <property type="entry name" value="TRNA (ADENINE(37)-N6)-METHYLTRANSFERASE"/>
    <property type="match status" value="1"/>
</dbReference>
<dbReference type="InterPro" id="IPR036413">
    <property type="entry name" value="YaeB-like_sf"/>
</dbReference>
<dbReference type="Gene3D" id="2.40.30.70">
    <property type="entry name" value="YaeB-like"/>
    <property type="match status" value="1"/>
</dbReference>
<accession>A0A0K8TLD0</accession>
<keyword evidence="1" id="KW-0949">S-adenosyl-L-methionine</keyword>
<reference evidence="4" key="1">
    <citation type="journal article" date="2015" name="Insect Biochem. Mol. Biol.">
        <title>An insight into the sialome of the horse fly, Tabanus bromius.</title>
        <authorList>
            <person name="Ribeiro J.M."/>
            <person name="Kazimirova M."/>
            <person name="Takac P."/>
            <person name="Andersen J.F."/>
            <person name="Francischetti I.M."/>
        </authorList>
    </citation>
    <scope>NUCLEOTIDE SEQUENCE</scope>
</reference>
<dbReference type="PROSITE" id="PS51668">
    <property type="entry name" value="TSAA_2"/>
    <property type="match status" value="1"/>
</dbReference>
<name>A0A0K8TLD0_TABBR</name>